<feature type="region of interest" description="Disordered" evidence="1">
    <location>
        <begin position="1311"/>
        <end position="1340"/>
    </location>
</feature>
<keyword evidence="2" id="KW-1133">Transmembrane helix</keyword>
<evidence type="ECO:0000256" key="2">
    <source>
        <dbReference type="SAM" id="Phobius"/>
    </source>
</evidence>
<dbReference type="InterPro" id="IPR000008">
    <property type="entry name" value="C2_dom"/>
</dbReference>
<feature type="compositionally biased region" description="Low complexity" evidence="1">
    <location>
        <begin position="855"/>
        <end position="883"/>
    </location>
</feature>
<protein>
    <recommendedName>
        <fullName evidence="3">C2 domain-containing protein</fullName>
    </recommendedName>
</protein>
<feature type="region of interest" description="Disordered" evidence="1">
    <location>
        <begin position="106"/>
        <end position="133"/>
    </location>
</feature>
<feature type="region of interest" description="Disordered" evidence="1">
    <location>
        <begin position="411"/>
        <end position="477"/>
    </location>
</feature>
<feature type="region of interest" description="Disordered" evidence="1">
    <location>
        <begin position="507"/>
        <end position="529"/>
    </location>
</feature>
<evidence type="ECO:0000313" key="4">
    <source>
        <dbReference type="EMBL" id="WIA13850.1"/>
    </source>
</evidence>
<dbReference type="EMBL" id="CP126212">
    <property type="protein sequence ID" value="WIA13850.1"/>
    <property type="molecule type" value="Genomic_DNA"/>
</dbReference>
<name>A0ABY8TY04_TETOB</name>
<keyword evidence="5" id="KW-1185">Reference proteome</keyword>
<dbReference type="Proteomes" id="UP001244341">
    <property type="component" value="Chromosome 5b"/>
</dbReference>
<keyword evidence="2" id="KW-0472">Membrane</keyword>
<keyword evidence="2" id="KW-0812">Transmembrane</keyword>
<dbReference type="PROSITE" id="PS50004">
    <property type="entry name" value="C2"/>
    <property type="match status" value="1"/>
</dbReference>
<dbReference type="PANTHER" id="PTHR46007">
    <property type="entry name" value="MEDIATOR OF RNA POLYMERASE II TRANSCRIPTION SUBUNIT 12"/>
    <property type="match status" value="1"/>
</dbReference>
<proteinExistence type="predicted"/>
<organism evidence="4 5">
    <name type="scientific">Tetradesmus obliquus</name>
    <name type="common">Green alga</name>
    <name type="synonym">Acutodesmus obliquus</name>
    <dbReference type="NCBI Taxonomy" id="3088"/>
    <lineage>
        <taxon>Eukaryota</taxon>
        <taxon>Viridiplantae</taxon>
        <taxon>Chlorophyta</taxon>
        <taxon>core chlorophytes</taxon>
        <taxon>Chlorophyceae</taxon>
        <taxon>CS clade</taxon>
        <taxon>Sphaeropleales</taxon>
        <taxon>Scenedesmaceae</taxon>
        <taxon>Tetradesmus</taxon>
    </lineage>
</organism>
<feature type="transmembrane region" description="Helical" evidence="2">
    <location>
        <begin position="1416"/>
        <end position="1449"/>
    </location>
</feature>
<dbReference type="Pfam" id="PF00168">
    <property type="entry name" value="C2"/>
    <property type="match status" value="1"/>
</dbReference>
<feature type="domain" description="C2" evidence="3">
    <location>
        <begin position="1"/>
        <end position="118"/>
    </location>
</feature>
<sequence length="1481" mass="156775">MSGRRELHLRVRGVSELCVPGQPFQTHDTYCVCSYGDSTVRPRTRVVEDSASPQWNEEFVFDASLLSAGHEPVLSFEVYSQAGMVLLPDELLFFAYLPLDEDSGLQDLKQQQQQQQQRAAEVAHEGGNATAAPPAAEDLSALAADAAASRHSSAARVPGAFAARAAAQGAAAAASSAALRGRGRPGCSSAVTLHRLALLPAQGQPGSGSSGGGGLLGAARSGTFGRSAPAKTFSKTRLKRSSHVRSAGELVVEVWWVQQPSLGNAGTPPRVLSFVHPPGSVAPLPSVSHSSLASQWEEPPVAFVRLLVGRISLGSAVAAAAAAAAQAGDDSAAGQAKAVLKALRALLKGDAAAAAEEHHQQQQQQDQPLLRSRPTLADIHSTTSVQLSVRGDAGDSGSLGGWDWQALGLDDDEEEQQQQQQQQQQARTGASDYVSSSQQQQQQHPMLSQLGRSGGTAAGSSVGDDDTLTGSSSGDEFDDISLLESEFGVAGQQQDEHRRRRRLLRFGRRQQRLEQQQRQQQRRSARNQAERALHVSLRLQLGQQRAQALRAVPLQPDGSADVCQAAVFAVARPLEEAGITYELGLGLGPSCAPLLSLTFQYSLLHLLRRSPPRPVTWQEWRLVARCTVSGLQVPLPVLPGSYLDLSAFLADADCRAGMYGVPPVSAAAAAAAALDDQAAATVASMAARAAAAEAAAAAVPARLRGEPEAEALTDSENEEDRDDADYRAAQDQLHAAGSSHSSSAASSGGLLQGVLRRRPAPAAVSKQQQAAAATGKHGLTGLKQELKGRAAAGVEAMLGRVEEGLAQAVERLPEPVAQQVKGRFMGRLFPQARRSEVFSIGQLRVMSKPAPAHTAAALQQQQQQQHGLSSGGSSALQQQQQQQRVVPLEQHPNLATAGGPGSAPLGVLQVTLQALSLRSRGGSSSLSLLMRCGPHWLQLQQLALPLTFYNSSGAARSSSASSGCSSSDGGLGSRVPPVQVLLPVYGSSVLVSVLVHRKGHVVGRCVFKLYGLLPLLLRDHSKSLTLYSDKRGSRGQRIIAGSMLLRLAAGPPPGYSRPGAALRLAYSYMITPHTLELHTSGVLAGCSRDERDDAAGRLVTAWLRGAAGQGEAPLPEALVAQPPTTMMFPLPLSPFLSLPAVLQLVSSGRGHVSASRMRGHVHRLKAVALDWLPRRLDPLAFYHWRHPLHNLLFLWLLSHLCLYPGRWLLTMAVIVTLLLLRRIAIQIRRGVLGFELEQLPPDMAEAAGLPQQQQQQQGGQPSSGAASDDLDERDPARQLHSLRSSGPGGLGDRQRYREAADRLRQRLAAVGGHHGKDAAHSAASPGPASPPGAGPPPFPRSLQELREQLEAGTLSMEQLDLDAAAAQLLSVGGLLKLARTHSSYALDYLLLLQNLLDDAAGFAEGLYAMLTAQDPLAALLFCFILLSSGWFCCTFGLGAGVFVVLCVLLRPPMLRGVPGVFGWKALLANLPSRSVEEAGAA</sequence>
<dbReference type="PANTHER" id="PTHR46007:SF8">
    <property type="entry name" value="C2H2-TYPE DOMAIN-CONTAINING PROTEIN"/>
    <property type="match status" value="1"/>
</dbReference>
<evidence type="ECO:0000259" key="3">
    <source>
        <dbReference type="PROSITE" id="PS50004"/>
    </source>
</evidence>
<feature type="region of interest" description="Disordered" evidence="1">
    <location>
        <begin position="851"/>
        <end position="886"/>
    </location>
</feature>
<feature type="region of interest" description="Disordered" evidence="1">
    <location>
        <begin position="699"/>
        <end position="724"/>
    </location>
</feature>
<gene>
    <name evidence="4" type="ORF">OEZ85_002424</name>
</gene>
<feature type="compositionally biased region" description="Gly residues" evidence="1">
    <location>
        <begin position="205"/>
        <end position="216"/>
    </location>
</feature>
<dbReference type="SUPFAM" id="SSF49562">
    <property type="entry name" value="C2 domain (Calcium/lipid-binding domain, CaLB)"/>
    <property type="match status" value="1"/>
</dbReference>
<accession>A0ABY8TY04</accession>
<evidence type="ECO:0000313" key="5">
    <source>
        <dbReference type="Proteomes" id="UP001244341"/>
    </source>
</evidence>
<feature type="compositionally biased region" description="Pro residues" evidence="1">
    <location>
        <begin position="1327"/>
        <end position="1339"/>
    </location>
</feature>
<feature type="compositionally biased region" description="Acidic residues" evidence="1">
    <location>
        <begin position="708"/>
        <end position="723"/>
    </location>
</feature>
<dbReference type="InterPro" id="IPR051647">
    <property type="entry name" value="Mediator_comp_sub12"/>
</dbReference>
<feature type="region of interest" description="Disordered" evidence="1">
    <location>
        <begin position="1247"/>
        <end position="1274"/>
    </location>
</feature>
<dbReference type="InterPro" id="IPR035892">
    <property type="entry name" value="C2_domain_sf"/>
</dbReference>
<evidence type="ECO:0000256" key="1">
    <source>
        <dbReference type="SAM" id="MobiDB-lite"/>
    </source>
</evidence>
<dbReference type="CDD" id="cd00030">
    <property type="entry name" value="C2"/>
    <property type="match status" value="1"/>
</dbReference>
<dbReference type="Gene3D" id="2.60.40.150">
    <property type="entry name" value="C2 domain"/>
    <property type="match status" value="1"/>
</dbReference>
<dbReference type="SMART" id="SM00239">
    <property type="entry name" value="C2"/>
    <property type="match status" value="1"/>
</dbReference>
<reference evidence="4 5" key="1">
    <citation type="submission" date="2023-05" db="EMBL/GenBank/DDBJ databases">
        <title>A 100% complete, gapless, phased diploid assembly of the Scenedesmus obliquus UTEX 3031 genome.</title>
        <authorList>
            <person name="Biondi T.C."/>
            <person name="Hanschen E.R."/>
            <person name="Kwon T."/>
            <person name="Eng W."/>
            <person name="Kruse C.P.S."/>
            <person name="Koehler S.I."/>
            <person name="Kunde Y."/>
            <person name="Gleasner C.D."/>
            <person name="You Mak K.T."/>
            <person name="Polle J."/>
            <person name="Hovde B.T."/>
            <person name="Starkenburg S.R."/>
        </authorList>
    </citation>
    <scope>NUCLEOTIDE SEQUENCE [LARGE SCALE GENOMIC DNA]</scope>
    <source>
        <strain evidence="4 5">DOE0152z</strain>
    </source>
</reference>
<feature type="compositionally biased region" description="Low complexity" evidence="1">
    <location>
        <begin position="1247"/>
        <end position="1267"/>
    </location>
</feature>
<feature type="region of interest" description="Disordered" evidence="1">
    <location>
        <begin position="202"/>
        <end position="222"/>
    </location>
</feature>